<organism evidence="2 3">
    <name type="scientific">Mycena venus</name>
    <dbReference type="NCBI Taxonomy" id="2733690"/>
    <lineage>
        <taxon>Eukaryota</taxon>
        <taxon>Fungi</taxon>
        <taxon>Dikarya</taxon>
        <taxon>Basidiomycota</taxon>
        <taxon>Agaricomycotina</taxon>
        <taxon>Agaricomycetes</taxon>
        <taxon>Agaricomycetidae</taxon>
        <taxon>Agaricales</taxon>
        <taxon>Marasmiineae</taxon>
        <taxon>Mycenaceae</taxon>
        <taxon>Mycena</taxon>
    </lineage>
</organism>
<dbReference type="OrthoDB" id="3363286at2759"/>
<feature type="region of interest" description="Disordered" evidence="1">
    <location>
        <begin position="244"/>
        <end position="268"/>
    </location>
</feature>
<name>A0A8H7CWJ2_9AGAR</name>
<proteinExistence type="predicted"/>
<reference evidence="2" key="1">
    <citation type="submission" date="2020-05" db="EMBL/GenBank/DDBJ databases">
        <title>Mycena genomes resolve the evolution of fungal bioluminescence.</title>
        <authorList>
            <person name="Tsai I.J."/>
        </authorList>
    </citation>
    <scope>NUCLEOTIDE SEQUENCE</scope>
    <source>
        <strain evidence="2">CCC161011</strain>
    </source>
</reference>
<keyword evidence="3" id="KW-1185">Reference proteome</keyword>
<protein>
    <submittedName>
        <fullName evidence="2">Uncharacterized protein</fullName>
    </submittedName>
</protein>
<evidence type="ECO:0000256" key="1">
    <source>
        <dbReference type="SAM" id="MobiDB-lite"/>
    </source>
</evidence>
<accession>A0A8H7CWJ2</accession>
<gene>
    <name evidence="2" type="ORF">MVEN_01261900</name>
</gene>
<dbReference type="Proteomes" id="UP000620124">
    <property type="component" value="Unassembled WGS sequence"/>
</dbReference>
<feature type="region of interest" description="Disordered" evidence="1">
    <location>
        <begin position="379"/>
        <end position="409"/>
    </location>
</feature>
<evidence type="ECO:0000313" key="3">
    <source>
        <dbReference type="Proteomes" id="UP000620124"/>
    </source>
</evidence>
<dbReference type="AlphaFoldDB" id="A0A8H7CWJ2"/>
<evidence type="ECO:0000313" key="2">
    <source>
        <dbReference type="EMBL" id="KAF7352945.1"/>
    </source>
</evidence>
<comment type="caution">
    <text evidence="2">The sequence shown here is derived from an EMBL/GenBank/DDBJ whole genome shotgun (WGS) entry which is preliminary data.</text>
</comment>
<sequence>MPRILPRLLKLPLSGNFPFPSKTPEAPRKPVTSLHSFLPADYSRSVLLSPGNVITNSQDYVHHKATAPVPRARRRRIHSRKADVNGDTPREMSAQERVWWSSPYLRMLASPLRRCFLTERYLPSDFMIRLAAFHVPQRLQQKRKGATQMLFPDGLQHPKFKKSRAGHGTYIMCWREALTILERPKLHLLAKHLEALYRTRTGPAPSRPAVLRRLTRAEWSKLRTTGILPFPGALAVLVVPPVNRDPATKERPPKCNRNPRSVPPPPLSVLHPTRVRGAAPATDISYIEPLSDAEFWKRTREERAAAEQPAASIIQTLSKNFADGTEENVESETRVQPHAEERVPLYNGVALFPGRVQRARLHTLLTRILGVEGRSRFSAATRHMQEEEGEEDGGPGTKTKRARGKGDNKGSHAFLVCASDEVDVAALGIALWRIRMWEGGGWRMRVPVRSG</sequence>
<dbReference type="EMBL" id="JACAZI010000009">
    <property type="protein sequence ID" value="KAF7352945.1"/>
    <property type="molecule type" value="Genomic_DNA"/>
</dbReference>